<evidence type="ECO:0000256" key="1">
    <source>
        <dbReference type="SAM" id="Phobius"/>
    </source>
</evidence>
<evidence type="ECO:0000313" key="2">
    <source>
        <dbReference type="EMBL" id="AUF83376.1"/>
    </source>
</evidence>
<gene>
    <name evidence="2" type="ORF">CXP39_00965</name>
</gene>
<keyword evidence="3" id="KW-1185">Reference proteome</keyword>
<dbReference type="OrthoDB" id="9919618at2"/>
<feature type="transmembrane region" description="Helical" evidence="1">
    <location>
        <begin position="12"/>
        <end position="38"/>
    </location>
</feature>
<protein>
    <submittedName>
        <fullName evidence="2">Uncharacterized protein</fullName>
    </submittedName>
</protein>
<accession>A0A2K9BJA1</accession>
<evidence type="ECO:0000313" key="3">
    <source>
        <dbReference type="Proteomes" id="UP000233419"/>
    </source>
</evidence>
<feature type="transmembrane region" description="Helical" evidence="1">
    <location>
        <begin position="162"/>
        <end position="189"/>
    </location>
</feature>
<dbReference type="RefSeq" id="WP_027048481.1">
    <property type="nucleotide sequence ID" value="NZ_CP025257.1"/>
</dbReference>
<reference evidence="2 3" key="1">
    <citation type="submission" date="2017-12" db="EMBL/GenBank/DDBJ databases">
        <title>Mesoplasma syrphidae YJS, Complete Genome.</title>
        <authorList>
            <person name="Knight T.F."/>
            <person name="Citino T."/>
            <person name="Rubinstein R."/>
            <person name="Neuschaefer Z."/>
        </authorList>
    </citation>
    <scope>NUCLEOTIDE SEQUENCE [LARGE SCALE GENOMIC DNA]</scope>
    <source>
        <strain evidence="2 3">YJS</strain>
    </source>
</reference>
<keyword evidence="1" id="KW-0812">Transmembrane</keyword>
<keyword evidence="1" id="KW-1133">Transmembrane helix</keyword>
<proteinExistence type="predicted"/>
<dbReference type="AlphaFoldDB" id="A0A2K9BJA1"/>
<organism evidence="2 3">
    <name type="scientific">Mesoplasma syrphidae</name>
    <dbReference type="NCBI Taxonomy" id="225999"/>
    <lineage>
        <taxon>Bacteria</taxon>
        <taxon>Bacillati</taxon>
        <taxon>Mycoplasmatota</taxon>
        <taxon>Mollicutes</taxon>
        <taxon>Entomoplasmatales</taxon>
        <taxon>Entomoplasmataceae</taxon>
        <taxon>Mesoplasma</taxon>
    </lineage>
</organism>
<dbReference type="KEGG" id="msyr:CXP39_00965"/>
<dbReference type="EMBL" id="CP025257">
    <property type="protein sequence ID" value="AUF83376.1"/>
    <property type="molecule type" value="Genomic_DNA"/>
</dbReference>
<sequence length="234" mass="26675">MFNGKLKAEDGAIVIILIIFISLLILLMIVGKLIIFVFGKISKSALSGEEVLKRLKQSRGQDKLTIQITKLNFLTALFRYKRRTDTLQVSQANFKQANLKGIFEILNAFDQMEEYKINSKESSWQLKGLVGLFGLGIATLIAVVLIIIFVPHENNPNKVNTAIPFGWAFALEVLSVFGWMISVLVFLWWMNIIQNKKTNLLELAKPILTKTEYIKFRKLLSIWLCIPMSSRILI</sequence>
<name>A0A2K9BJA1_9MOLU</name>
<feature type="transmembrane region" description="Helical" evidence="1">
    <location>
        <begin position="129"/>
        <end position="150"/>
    </location>
</feature>
<dbReference type="Proteomes" id="UP000233419">
    <property type="component" value="Chromosome"/>
</dbReference>
<keyword evidence="1" id="KW-0472">Membrane</keyword>